<comment type="similarity">
    <text evidence="1">Belongs to the ATP-dependent AMP-binding enzyme family.</text>
</comment>
<dbReference type="PANTHER" id="PTHR43201">
    <property type="entry name" value="ACYL-COA SYNTHETASE"/>
    <property type="match status" value="1"/>
</dbReference>
<dbReference type="InterPro" id="IPR000873">
    <property type="entry name" value="AMP-dep_synth/lig_dom"/>
</dbReference>
<dbReference type="InterPro" id="IPR042099">
    <property type="entry name" value="ANL_N_sf"/>
</dbReference>
<dbReference type="Pfam" id="PF00501">
    <property type="entry name" value="AMP-binding"/>
    <property type="match status" value="1"/>
</dbReference>
<evidence type="ECO:0000259" key="3">
    <source>
        <dbReference type="Pfam" id="PF00501"/>
    </source>
</evidence>
<organism evidence="5 6">
    <name type="scientific">Candidatus Sungbacteria bacterium RIFCSPHIGHO2_02_FULL_52_23</name>
    <dbReference type="NCBI Taxonomy" id="1802274"/>
    <lineage>
        <taxon>Bacteria</taxon>
        <taxon>Candidatus Sungiibacteriota</taxon>
    </lineage>
</organism>
<name>A0A1G2KXW5_9BACT</name>
<evidence type="ECO:0000259" key="4">
    <source>
        <dbReference type="Pfam" id="PF13193"/>
    </source>
</evidence>
<feature type="domain" description="AMP-binding enzyme C-terminal" evidence="4">
    <location>
        <begin position="418"/>
        <end position="493"/>
    </location>
</feature>
<dbReference type="STRING" id="1802274.A3J58_01065"/>
<dbReference type="GO" id="GO:0006631">
    <property type="term" value="P:fatty acid metabolic process"/>
    <property type="evidence" value="ECO:0007669"/>
    <property type="project" value="TreeGrafter"/>
</dbReference>
<evidence type="ECO:0000313" key="6">
    <source>
        <dbReference type="Proteomes" id="UP000178510"/>
    </source>
</evidence>
<dbReference type="EMBL" id="MHQM01000007">
    <property type="protein sequence ID" value="OHA04240.1"/>
    <property type="molecule type" value="Genomic_DNA"/>
</dbReference>
<dbReference type="GO" id="GO:0031956">
    <property type="term" value="F:medium-chain fatty acid-CoA ligase activity"/>
    <property type="evidence" value="ECO:0007669"/>
    <property type="project" value="TreeGrafter"/>
</dbReference>
<dbReference type="Proteomes" id="UP000178510">
    <property type="component" value="Unassembled WGS sequence"/>
</dbReference>
<evidence type="ECO:0000256" key="1">
    <source>
        <dbReference type="ARBA" id="ARBA00006432"/>
    </source>
</evidence>
<accession>A0A1G2KXW5</accession>
<evidence type="ECO:0000256" key="2">
    <source>
        <dbReference type="ARBA" id="ARBA00022598"/>
    </source>
</evidence>
<feature type="domain" description="AMP-dependent synthetase/ligase" evidence="3">
    <location>
        <begin position="15"/>
        <end position="368"/>
    </location>
</feature>
<dbReference type="Gene3D" id="3.40.50.12780">
    <property type="entry name" value="N-terminal domain of ligase-like"/>
    <property type="match status" value="1"/>
</dbReference>
<keyword evidence="2" id="KW-0436">Ligase</keyword>
<dbReference type="Gene3D" id="3.30.300.30">
    <property type="match status" value="1"/>
</dbReference>
<dbReference type="InterPro" id="IPR025110">
    <property type="entry name" value="AMP-bd_C"/>
</dbReference>
<gene>
    <name evidence="5" type="ORF">A3J58_01065</name>
</gene>
<sequence>MSDTWNGYKNFDEFFTAQCAKFAASPCLTEGETGKSYSYAEMDAWVDRTAAYLVSLGLTKGDRFATLTRNCPEFFFLYLASLKLGTLIVPLAVDIPAEGIRRMAERFGICTLFFGGESEALVAGLGDTIPTLIPIRSLAEKVPADRPDKSLFQNITMDDAGSLYSSSGTTGVPKGIPHTARNLLAAGRSLADVYGFGPTDTQMGVLPCYHTALAMYGFWPSVMVGSNFVLFERFHRTRFWQDLAHYKIAFVEVVPTILTILLNASEEGIEYDLKSLRFIGCGSAPLPVNLHHAFEDKFKVQVANQYGLSEAAPTHLNPPERAKRKDGSIGRPISVCEVKVVSESGEEVKTGETGELIMRGDNVIKGYYELPAESSAVFRDGWFWTGDLGYKDADGFYFLAGRRKEMISRGGQKVYPNEVDNILLGAVGVKEAATIGVPDPVYGEEVVSYVTPVDGTTPDEGAILAYCATLLPKYKCPKKIIFIDEIPKTPSGKIMRRVLAEKYAKEK</sequence>
<proteinExistence type="inferred from homology"/>
<dbReference type="PANTHER" id="PTHR43201:SF5">
    <property type="entry name" value="MEDIUM-CHAIN ACYL-COA LIGASE ACSF2, MITOCHONDRIAL"/>
    <property type="match status" value="1"/>
</dbReference>
<reference evidence="5 6" key="1">
    <citation type="journal article" date="2016" name="Nat. Commun.">
        <title>Thousands of microbial genomes shed light on interconnected biogeochemical processes in an aquifer system.</title>
        <authorList>
            <person name="Anantharaman K."/>
            <person name="Brown C.T."/>
            <person name="Hug L.A."/>
            <person name="Sharon I."/>
            <person name="Castelle C.J."/>
            <person name="Probst A.J."/>
            <person name="Thomas B.C."/>
            <person name="Singh A."/>
            <person name="Wilkins M.J."/>
            <person name="Karaoz U."/>
            <person name="Brodie E.L."/>
            <person name="Williams K.H."/>
            <person name="Hubbard S.S."/>
            <person name="Banfield J.F."/>
        </authorList>
    </citation>
    <scope>NUCLEOTIDE SEQUENCE [LARGE SCALE GENOMIC DNA]</scope>
</reference>
<comment type="caution">
    <text evidence="5">The sequence shown here is derived from an EMBL/GenBank/DDBJ whole genome shotgun (WGS) entry which is preliminary data.</text>
</comment>
<dbReference type="InterPro" id="IPR045851">
    <property type="entry name" value="AMP-bd_C_sf"/>
</dbReference>
<dbReference type="Pfam" id="PF13193">
    <property type="entry name" value="AMP-binding_C"/>
    <property type="match status" value="1"/>
</dbReference>
<evidence type="ECO:0000313" key="5">
    <source>
        <dbReference type="EMBL" id="OHA04240.1"/>
    </source>
</evidence>
<dbReference type="AlphaFoldDB" id="A0A1G2KXW5"/>
<dbReference type="SUPFAM" id="SSF56801">
    <property type="entry name" value="Acetyl-CoA synthetase-like"/>
    <property type="match status" value="1"/>
</dbReference>
<protein>
    <recommendedName>
        <fullName evidence="7">AMP-dependent synthetase</fullName>
    </recommendedName>
</protein>
<evidence type="ECO:0008006" key="7">
    <source>
        <dbReference type="Google" id="ProtNLM"/>
    </source>
</evidence>